<reference evidence="3 4" key="1">
    <citation type="submission" date="2018-05" db="EMBL/GenBank/DDBJ databases">
        <title>Genomic Encyclopedia of Type Strains, Phase IV (KMG-IV): sequencing the most valuable type-strain genomes for metagenomic binning, comparative biology and taxonomic classification.</title>
        <authorList>
            <person name="Goeker M."/>
        </authorList>
    </citation>
    <scope>NUCLEOTIDE SEQUENCE [LARGE SCALE GENOMIC DNA]</scope>
    <source>
        <strain evidence="3 4">DSM 23606</strain>
    </source>
</reference>
<dbReference type="InterPro" id="IPR045808">
    <property type="entry name" value="Hr_FBXL5"/>
</dbReference>
<proteinExistence type="predicted"/>
<gene>
    <name evidence="3" type="ORF">C7443_106137</name>
</gene>
<accession>A0A317MUZ1</accession>
<feature type="coiled-coil region" evidence="1">
    <location>
        <begin position="77"/>
        <end position="104"/>
    </location>
</feature>
<keyword evidence="1" id="KW-0175">Coiled coil</keyword>
<dbReference type="Pfam" id="PF01814">
    <property type="entry name" value="Hemerythrin"/>
    <property type="match status" value="1"/>
</dbReference>
<evidence type="ECO:0000313" key="4">
    <source>
        <dbReference type="Proteomes" id="UP000246569"/>
    </source>
</evidence>
<keyword evidence="4" id="KW-1185">Reference proteome</keyword>
<comment type="caution">
    <text evidence="3">The sequence shown here is derived from an EMBL/GenBank/DDBJ whole genome shotgun (WGS) entry which is preliminary data.</text>
</comment>
<dbReference type="Gene3D" id="1.20.120.520">
    <property type="entry name" value="nmb1532 protein domain like"/>
    <property type="match status" value="1"/>
</dbReference>
<name>A0A317MUZ1_9GAMM</name>
<dbReference type="EMBL" id="QGTJ01000006">
    <property type="protein sequence ID" value="PWV61123.1"/>
    <property type="molecule type" value="Genomic_DNA"/>
</dbReference>
<evidence type="ECO:0000313" key="3">
    <source>
        <dbReference type="EMBL" id="PWV61123.1"/>
    </source>
</evidence>
<dbReference type="OrthoDB" id="5654170at2"/>
<dbReference type="InterPro" id="IPR012312">
    <property type="entry name" value="Hemerythrin-like"/>
</dbReference>
<dbReference type="CDD" id="cd12109">
    <property type="entry name" value="Hr_FBXL5"/>
    <property type="match status" value="1"/>
</dbReference>
<evidence type="ECO:0000256" key="1">
    <source>
        <dbReference type="SAM" id="Coils"/>
    </source>
</evidence>
<dbReference type="GO" id="GO:0006879">
    <property type="term" value="P:intracellular iron ion homeostasis"/>
    <property type="evidence" value="ECO:0007669"/>
    <property type="project" value="InterPro"/>
</dbReference>
<dbReference type="AlphaFoldDB" id="A0A317MUZ1"/>
<sequence length="226" mass="25445">MRPFPPRHDLYAGIHKAMRAWMQQVLAEFGRLDCSDAEDMAHTLRAVRELLTACRQHLEHENVFIHPAMETRRPGSTAHVEEDHEAHERAIAALEAELQGLAGALPPTRPACAHALYLQLASFVAENFEHMAREETRHNTVLWACYSDSELQAIEQALVASIAPEDMDRCLRWMVPALNPQERGELFAGLRAALPPAVFARLLDQLEALLQPLERVKLRRALAIAC</sequence>
<evidence type="ECO:0000259" key="2">
    <source>
        <dbReference type="Pfam" id="PF01814"/>
    </source>
</evidence>
<feature type="domain" description="Hemerythrin-like" evidence="2">
    <location>
        <begin position="15"/>
        <end position="136"/>
    </location>
</feature>
<dbReference type="Proteomes" id="UP000246569">
    <property type="component" value="Unassembled WGS sequence"/>
</dbReference>
<dbReference type="RefSeq" id="WP_110018800.1">
    <property type="nucleotide sequence ID" value="NZ_QGTJ01000006.1"/>
</dbReference>
<organism evidence="3 4">
    <name type="scientific">Plasticicumulans acidivorans</name>
    <dbReference type="NCBI Taxonomy" id="886464"/>
    <lineage>
        <taxon>Bacteria</taxon>
        <taxon>Pseudomonadati</taxon>
        <taxon>Pseudomonadota</taxon>
        <taxon>Gammaproteobacteria</taxon>
        <taxon>Candidatus Competibacteraceae</taxon>
        <taxon>Plasticicumulans</taxon>
    </lineage>
</organism>
<protein>
    <submittedName>
        <fullName evidence="3">Hemerythrin HHE cation binding domain-containing protein</fullName>
    </submittedName>
</protein>